<evidence type="ECO:0000313" key="2">
    <source>
        <dbReference type="EMBL" id="KAK6787753.1"/>
    </source>
</evidence>
<feature type="transmembrane region" description="Helical" evidence="1">
    <location>
        <begin position="89"/>
        <end position="111"/>
    </location>
</feature>
<keyword evidence="1" id="KW-0812">Transmembrane</keyword>
<evidence type="ECO:0000313" key="3">
    <source>
        <dbReference type="Proteomes" id="UP001371456"/>
    </source>
</evidence>
<keyword evidence="1" id="KW-1133">Transmembrane helix</keyword>
<name>A0AAN8YFU8_SOLBU</name>
<reference evidence="2 3" key="1">
    <citation type="submission" date="2024-02" db="EMBL/GenBank/DDBJ databases">
        <title>de novo genome assembly of Solanum bulbocastanum strain 11H21.</title>
        <authorList>
            <person name="Hosaka A.J."/>
        </authorList>
    </citation>
    <scope>NUCLEOTIDE SEQUENCE [LARGE SCALE GENOMIC DNA]</scope>
    <source>
        <tissue evidence="2">Young leaves</tissue>
    </source>
</reference>
<protein>
    <submittedName>
        <fullName evidence="2">Uncharacterized protein</fullName>
    </submittedName>
</protein>
<feature type="transmembrane region" description="Helical" evidence="1">
    <location>
        <begin position="144"/>
        <end position="162"/>
    </location>
</feature>
<accession>A0AAN8YFU8</accession>
<organism evidence="2 3">
    <name type="scientific">Solanum bulbocastanum</name>
    <name type="common">Wild potato</name>
    <dbReference type="NCBI Taxonomy" id="147425"/>
    <lineage>
        <taxon>Eukaryota</taxon>
        <taxon>Viridiplantae</taxon>
        <taxon>Streptophyta</taxon>
        <taxon>Embryophyta</taxon>
        <taxon>Tracheophyta</taxon>
        <taxon>Spermatophyta</taxon>
        <taxon>Magnoliopsida</taxon>
        <taxon>eudicotyledons</taxon>
        <taxon>Gunneridae</taxon>
        <taxon>Pentapetalae</taxon>
        <taxon>asterids</taxon>
        <taxon>lamiids</taxon>
        <taxon>Solanales</taxon>
        <taxon>Solanaceae</taxon>
        <taxon>Solanoideae</taxon>
        <taxon>Solaneae</taxon>
        <taxon>Solanum</taxon>
    </lineage>
</organism>
<feature type="transmembrane region" description="Helical" evidence="1">
    <location>
        <begin position="59"/>
        <end position="83"/>
    </location>
</feature>
<dbReference type="AlphaFoldDB" id="A0AAN8YFU8"/>
<gene>
    <name evidence="2" type="ORF">RDI58_016278</name>
</gene>
<comment type="caution">
    <text evidence="2">The sequence shown here is derived from an EMBL/GenBank/DDBJ whole genome shotgun (WGS) entry which is preliminary data.</text>
</comment>
<evidence type="ECO:0000256" key="1">
    <source>
        <dbReference type="SAM" id="Phobius"/>
    </source>
</evidence>
<keyword evidence="1" id="KW-0472">Membrane</keyword>
<dbReference type="Proteomes" id="UP001371456">
    <property type="component" value="Unassembled WGS sequence"/>
</dbReference>
<dbReference type="EMBL" id="JBANQN010000006">
    <property type="protein sequence ID" value="KAK6787753.1"/>
    <property type="molecule type" value="Genomic_DNA"/>
</dbReference>
<dbReference type="PANTHER" id="PTHR34656:SF2">
    <property type="entry name" value="TRANSMEMBRANE PROTEIN"/>
    <property type="match status" value="1"/>
</dbReference>
<proteinExistence type="predicted"/>
<dbReference type="PANTHER" id="PTHR34656">
    <property type="entry name" value="PYRROLINE-5-CARBOXYLATE REDUCTASE"/>
    <property type="match status" value="1"/>
</dbReference>
<sequence length="163" mass="18488">MIKFRIDTAIYTASLFLLQNQSPYFPLKRKKFKHFHNISIKSSQSQVKQKMKVTITTKVFLILILILITFLDLVPFLVVGTIVLVGTTVLIVLAVRTTVITWIMVLVLLAFTGKRRRGVVKDGKLITSEVAMYAANVVFKERRLFAFTGTAIILGFTSMALYR</sequence>
<keyword evidence="3" id="KW-1185">Reference proteome</keyword>